<proteinExistence type="predicted"/>
<evidence type="ECO:0000313" key="1">
    <source>
        <dbReference type="EMBL" id="MDS9992291.1"/>
    </source>
</evidence>
<reference evidence="1 2" key="1">
    <citation type="submission" date="2023-01" db="EMBL/GenBank/DDBJ databases">
        <title>Xanthomonas hawaiianensis sp. nov. isolated from Araceae family in Hawaii.</title>
        <authorList>
            <person name="Chunag S.-C."/>
            <person name="Dobhal S."/>
            <person name="Alvarez A."/>
            <person name="Arif M."/>
        </authorList>
    </citation>
    <scope>NUCLEOTIDE SEQUENCE [LARGE SCALE GENOMIC DNA]</scope>
    <source>
        <strain evidence="1 2">A2111</strain>
    </source>
</reference>
<accession>A0ABU2I2B8</accession>
<dbReference type="RefSeq" id="WP_209030758.1">
    <property type="nucleotide sequence ID" value="NZ_CP115873.1"/>
</dbReference>
<gene>
    <name evidence="1" type="ORF">PNQ69_05880</name>
</gene>
<protein>
    <submittedName>
        <fullName evidence="1">Uncharacterized protein</fullName>
    </submittedName>
</protein>
<comment type="caution">
    <text evidence="1">The sequence shown here is derived from an EMBL/GenBank/DDBJ whole genome shotgun (WGS) entry which is preliminary data.</text>
</comment>
<name>A0ABU2I2B8_9XANT</name>
<dbReference type="Proteomes" id="UP001260534">
    <property type="component" value="Unassembled WGS sequence"/>
</dbReference>
<dbReference type="EMBL" id="JAQMHB010000001">
    <property type="protein sequence ID" value="MDS9992291.1"/>
    <property type="molecule type" value="Genomic_DNA"/>
</dbReference>
<keyword evidence="2" id="KW-1185">Reference proteome</keyword>
<organism evidence="1 2">
    <name type="scientific">Xanthomonas hawaiiensis</name>
    <dbReference type="NCBI Taxonomy" id="3003247"/>
    <lineage>
        <taxon>Bacteria</taxon>
        <taxon>Pseudomonadati</taxon>
        <taxon>Pseudomonadota</taxon>
        <taxon>Gammaproteobacteria</taxon>
        <taxon>Lysobacterales</taxon>
        <taxon>Lysobacteraceae</taxon>
        <taxon>Xanthomonas</taxon>
    </lineage>
</organism>
<evidence type="ECO:0000313" key="2">
    <source>
        <dbReference type="Proteomes" id="UP001260534"/>
    </source>
</evidence>
<sequence length="140" mass="15561">MIYEIQPYAAVSGFHFGRSQAQIAKAHGAPFTTVIDNIQKIVTETREGCELVYERKALRYVTLNRHVTPVVEGIEIYAADALARLMASDPDHAIGPRYALFRRLGICVGGLGAKRIPEGRLVSAFAEDKRDFFEFFVAEG</sequence>